<dbReference type="Proteomes" id="UP000824132">
    <property type="component" value="Unassembled WGS sequence"/>
</dbReference>
<reference evidence="1" key="1">
    <citation type="journal article" date="2021" name="PeerJ">
        <title>Extensive microbial diversity within the chicken gut microbiome revealed by metagenomics and culture.</title>
        <authorList>
            <person name="Gilroy R."/>
            <person name="Ravi A."/>
            <person name="Getino M."/>
            <person name="Pursley I."/>
            <person name="Horton D.L."/>
            <person name="Alikhan N.F."/>
            <person name="Baker D."/>
            <person name="Gharbi K."/>
            <person name="Hall N."/>
            <person name="Watson M."/>
            <person name="Adriaenssens E.M."/>
            <person name="Foster-Nyarko E."/>
            <person name="Jarju S."/>
            <person name="Secka A."/>
            <person name="Antonio M."/>
            <person name="Oren A."/>
            <person name="Chaudhuri R.R."/>
            <person name="La Ragione R."/>
            <person name="Hildebrand F."/>
            <person name="Pallen M.J."/>
        </authorList>
    </citation>
    <scope>NUCLEOTIDE SEQUENCE</scope>
    <source>
        <strain evidence="1">CHK187-5294</strain>
    </source>
</reference>
<dbReference type="AlphaFoldDB" id="A0A9D2CX18"/>
<dbReference type="EMBL" id="DXCL01000007">
    <property type="protein sequence ID" value="HIZ02855.1"/>
    <property type="molecule type" value="Genomic_DNA"/>
</dbReference>
<proteinExistence type="predicted"/>
<reference evidence="1" key="2">
    <citation type="submission" date="2021-04" db="EMBL/GenBank/DDBJ databases">
        <authorList>
            <person name="Gilroy R."/>
        </authorList>
    </citation>
    <scope>NUCLEOTIDE SEQUENCE</scope>
    <source>
        <strain evidence="1">CHK187-5294</strain>
    </source>
</reference>
<organism evidence="1 2">
    <name type="scientific">Candidatus Borkfalkia avistercoris</name>
    <dbReference type="NCBI Taxonomy" id="2838504"/>
    <lineage>
        <taxon>Bacteria</taxon>
        <taxon>Bacillati</taxon>
        <taxon>Bacillota</taxon>
        <taxon>Clostridia</taxon>
        <taxon>Christensenellales</taxon>
        <taxon>Christensenellaceae</taxon>
        <taxon>Candidatus Borkfalkia</taxon>
    </lineage>
</organism>
<sequence length="99" mass="11013">MAPVYQEQLNQLLQALQGGEAEALDGIYFLIGGRMLALVLRQSKYRGSASLENVLARLNGLESYLAQDEYKQEFKQIVSLAEESGLYDVLSDQEDMPVA</sequence>
<evidence type="ECO:0000313" key="2">
    <source>
        <dbReference type="Proteomes" id="UP000824132"/>
    </source>
</evidence>
<gene>
    <name evidence="1" type="ORF">H9727_01050</name>
</gene>
<comment type="caution">
    <text evidence="1">The sequence shown here is derived from an EMBL/GenBank/DDBJ whole genome shotgun (WGS) entry which is preliminary data.</text>
</comment>
<accession>A0A9D2CX18</accession>
<protein>
    <submittedName>
        <fullName evidence="1">Uncharacterized protein</fullName>
    </submittedName>
</protein>
<name>A0A9D2CX18_9FIRM</name>
<evidence type="ECO:0000313" key="1">
    <source>
        <dbReference type="EMBL" id="HIZ02855.1"/>
    </source>
</evidence>